<dbReference type="Pfam" id="PF23134">
    <property type="entry name" value="TRIP4_3rd"/>
    <property type="match status" value="1"/>
</dbReference>
<dbReference type="GO" id="GO:0072344">
    <property type="term" value="P:rescue of stalled ribosome"/>
    <property type="evidence" value="ECO:0007669"/>
    <property type="project" value="InterPro"/>
</dbReference>
<dbReference type="CDD" id="cd06554">
    <property type="entry name" value="ASCH_ASC-1_like"/>
    <property type="match status" value="1"/>
</dbReference>
<dbReference type="InterPro" id="IPR009349">
    <property type="entry name" value="TRIP4/RQT4_C2HC5_Znf"/>
</dbReference>
<sequence length="608" mass="68926">MATPELVQWCCRELSKLLQIEASEDIASYMLSMESSRDLEDYLLELLDGSDPKNRKFLDELLKRWKPAVKQPEVPENVTVYKKSSGADEQSGILEKKKKKKPKEKQKYTGVSAGPADEEEENQPPTTGLHFQKPSSGKTKWKSLYGEDGEDHLTAVMLPGRHPCECLGQKHRLVNNCLTCGRIVCEQEGSGPCLFCGALVCTKEEMEVLSRNSNKSERLRRKLLGGLDEQGGRRLLPHEEARLLEGKDKAEAHKNKLLEYDRTSAKRTQVLDDEADYFSVENQWLSKEEREALKKREDELREQRFGSRLNKKVTLDFAGRRVIEDDSVVDVYNREDEVVQRTNFGVNRKGKGGATQEGHSGIVNPNIKIQPPKFVPAAESEGRRPPAPLSSQGDDREKHRTNMRIQDRELQEMRDDGMCLSMHQPWASLLVLGIKKHEGRTWYSPHRGRLWIAAASKQPSQEEVAEVENAHRIIANEPNLQFPKEYPVACLLGCVDVADVLPQEEYREQYPDGESGSDFVFICENFQELIIKFPIKGKHKIYCKSLFRMSSIQQIHGGTVIGESEDDGEWEGLQGSVELISLARVCLHLPSGRPGIDFTYSPVVNLLF</sequence>
<dbReference type="SMART" id="SM01022">
    <property type="entry name" value="ASCH"/>
    <property type="match status" value="1"/>
</dbReference>
<accession>C3Y201</accession>
<organism>
    <name type="scientific">Branchiostoma floridae</name>
    <name type="common">Florida lancelet</name>
    <name type="synonym">Amphioxus</name>
    <dbReference type="NCBI Taxonomy" id="7739"/>
    <lineage>
        <taxon>Eukaryota</taxon>
        <taxon>Metazoa</taxon>
        <taxon>Chordata</taxon>
        <taxon>Cephalochordata</taxon>
        <taxon>Leptocardii</taxon>
        <taxon>Amphioxiformes</taxon>
        <taxon>Branchiostomatidae</taxon>
        <taxon>Branchiostoma</taxon>
    </lineage>
</organism>
<dbReference type="InParanoid" id="C3Y201"/>
<feature type="region of interest" description="Disordered" evidence="1">
    <location>
        <begin position="347"/>
        <end position="400"/>
    </location>
</feature>
<dbReference type="InterPro" id="IPR056993">
    <property type="entry name" value="TRIP4_3rd_dom"/>
</dbReference>
<protein>
    <recommendedName>
        <fullName evidence="2">ASCH domain-containing protein</fullName>
    </recommendedName>
</protein>
<proteinExistence type="predicted"/>
<dbReference type="InterPro" id="IPR007374">
    <property type="entry name" value="ASCH_domain"/>
</dbReference>
<dbReference type="GO" id="GO:0008270">
    <property type="term" value="F:zinc ion binding"/>
    <property type="evidence" value="ECO:0007669"/>
    <property type="project" value="InterPro"/>
</dbReference>
<dbReference type="eggNOG" id="KOG2845">
    <property type="taxonomic scope" value="Eukaryota"/>
</dbReference>
<dbReference type="Pfam" id="PF23135">
    <property type="entry name" value="TRI4_N"/>
    <property type="match status" value="1"/>
</dbReference>
<dbReference type="AlphaFoldDB" id="C3Y201"/>
<evidence type="ECO:0000256" key="1">
    <source>
        <dbReference type="SAM" id="MobiDB-lite"/>
    </source>
</evidence>
<dbReference type="PANTHER" id="PTHR12963:SF4">
    <property type="entry name" value="ACTIVATING SIGNAL COINTEGRATOR 1"/>
    <property type="match status" value="1"/>
</dbReference>
<dbReference type="Pfam" id="PF04266">
    <property type="entry name" value="ASCH"/>
    <property type="match status" value="1"/>
</dbReference>
<evidence type="ECO:0000259" key="2">
    <source>
        <dbReference type="SMART" id="SM01022"/>
    </source>
</evidence>
<feature type="region of interest" description="Disordered" evidence="1">
    <location>
        <begin position="73"/>
        <end position="144"/>
    </location>
</feature>
<dbReference type="STRING" id="7739.C3Y201"/>
<feature type="domain" description="ASCH" evidence="2">
    <location>
        <begin position="420"/>
        <end position="530"/>
    </location>
</feature>
<name>C3Y201_BRAFL</name>
<dbReference type="Pfam" id="PF06221">
    <property type="entry name" value="zf-C2HC5"/>
    <property type="match status" value="1"/>
</dbReference>
<dbReference type="PANTHER" id="PTHR12963">
    <property type="entry name" value="THYROID RECEPTOR INTERACTING PROTEIN RELATED"/>
    <property type="match status" value="1"/>
</dbReference>
<dbReference type="FunFam" id="2.30.130.30:FF:000006">
    <property type="entry name" value="Putative_zinc_finger_motif_-_C2HC5-type /ASCH_domain_containing_protein_-_putative"/>
    <property type="match status" value="1"/>
</dbReference>
<dbReference type="Gene3D" id="2.30.130.30">
    <property type="entry name" value="Hypothetical protein"/>
    <property type="match status" value="1"/>
</dbReference>
<dbReference type="GO" id="GO:0180022">
    <property type="term" value="C:RQC-trigger complex"/>
    <property type="evidence" value="ECO:0007669"/>
    <property type="project" value="InterPro"/>
</dbReference>
<reference evidence="3" key="1">
    <citation type="journal article" date="2008" name="Nature">
        <title>The amphioxus genome and the evolution of the chordate karyotype.</title>
        <authorList>
            <consortium name="US DOE Joint Genome Institute (JGI-PGF)"/>
            <person name="Putnam N.H."/>
            <person name="Butts T."/>
            <person name="Ferrier D.E.K."/>
            <person name="Furlong R.F."/>
            <person name="Hellsten U."/>
            <person name="Kawashima T."/>
            <person name="Robinson-Rechavi M."/>
            <person name="Shoguchi E."/>
            <person name="Terry A."/>
            <person name="Yu J.-K."/>
            <person name="Benito-Gutierrez E.L."/>
            <person name="Dubchak I."/>
            <person name="Garcia-Fernandez J."/>
            <person name="Gibson-Brown J.J."/>
            <person name="Grigoriev I.V."/>
            <person name="Horton A.C."/>
            <person name="de Jong P.J."/>
            <person name="Jurka J."/>
            <person name="Kapitonov V.V."/>
            <person name="Kohara Y."/>
            <person name="Kuroki Y."/>
            <person name="Lindquist E."/>
            <person name="Lucas S."/>
            <person name="Osoegawa K."/>
            <person name="Pennacchio L.A."/>
            <person name="Salamov A.A."/>
            <person name="Satou Y."/>
            <person name="Sauka-Spengler T."/>
            <person name="Schmutz J."/>
            <person name="Shin-I T."/>
            <person name="Toyoda A."/>
            <person name="Bronner-Fraser M."/>
            <person name="Fujiyama A."/>
            <person name="Holland L.Z."/>
            <person name="Holland P.W.H."/>
            <person name="Satoh N."/>
            <person name="Rokhsar D.S."/>
        </authorList>
    </citation>
    <scope>NUCLEOTIDE SEQUENCE [LARGE SCALE GENOMIC DNA]</scope>
    <source>
        <strain evidence="3">S238N-H82</strain>
        <tissue evidence="3">Testes</tissue>
    </source>
</reference>
<dbReference type="InterPro" id="IPR056994">
    <property type="entry name" value="TRI4_N"/>
</dbReference>
<evidence type="ECO:0000313" key="3">
    <source>
        <dbReference type="EMBL" id="EEN65891.1"/>
    </source>
</evidence>
<dbReference type="GO" id="GO:0005634">
    <property type="term" value="C:nucleus"/>
    <property type="evidence" value="ECO:0007669"/>
    <property type="project" value="InterPro"/>
</dbReference>
<dbReference type="InterPro" id="IPR039128">
    <property type="entry name" value="TRIP4-like"/>
</dbReference>
<dbReference type="EMBL" id="GG666480">
    <property type="protein sequence ID" value="EEN65891.1"/>
    <property type="molecule type" value="Genomic_DNA"/>
</dbReference>
<dbReference type="InterPro" id="IPR015947">
    <property type="entry name" value="PUA-like_sf"/>
</dbReference>
<dbReference type="SUPFAM" id="SSF88697">
    <property type="entry name" value="PUA domain-like"/>
    <property type="match status" value="1"/>
</dbReference>
<gene>
    <name evidence="3" type="ORF">BRAFLDRAFT_125995</name>
</gene>